<dbReference type="InterPro" id="IPR024964">
    <property type="entry name" value="CTLH/CRA"/>
</dbReference>
<dbReference type="SMART" id="SM00668">
    <property type="entry name" value="CTLH"/>
    <property type="match status" value="1"/>
</dbReference>
<dbReference type="PROSITE" id="PS50897">
    <property type="entry name" value="CTLH"/>
    <property type="match status" value="1"/>
</dbReference>
<dbReference type="Proteomes" id="UP000019335">
    <property type="component" value="Chromosome 3"/>
</dbReference>
<reference evidence="9 10" key="1">
    <citation type="journal article" date="2014" name="Mol. Plant">
        <title>Chromosome Scale Genome Assembly and Transcriptome Profiling of Nannochloropsis gaditana in Nitrogen Depletion.</title>
        <authorList>
            <person name="Corteggiani Carpinelli E."/>
            <person name="Telatin A."/>
            <person name="Vitulo N."/>
            <person name="Forcato C."/>
            <person name="D'Angelo M."/>
            <person name="Schiavon R."/>
            <person name="Vezzi A."/>
            <person name="Giacometti G.M."/>
            <person name="Morosinotto T."/>
            <person name="Valle G."/>
        </authorList>
    </citation>
    <scope>NUCLEOTIDE SEQUENCE [LARGE SCALE GENOMIC DNA]</scope>
    <source>
        <strain evidence="9 10">B-31</strain>
    </source>
</reference>
<keyword evidence="10" id="KW-1185">Reference proteome</keyword>
<keyword evidence="2" id="KW-0963">Cytoplasm</keyword>
<dbReference type="PANTHER" id="PTHR12170:SF2">
    <property type="entry name" value="E3 UBIQUITIN-PROTEIN TRANSFERASE MAEA"/>
    <property type="match status" value="1"/>
</dbReference>
<evidence type="ECO:0000256" key="3">
    <source>
        <dbReference type="ARBA" id="ARBA00022723"/>
    </source>
</evidence>
<evidence type="ECO:0000256" key="5">
    <source>
        <dbReference type="ARBA" id="ARBA00022833"/>
    </source>
</evidence>
<dbReference type="InterPro" id="IPR045098">
    <property type="entry name" value="Fyv10_fam"/>
</dbReference>
<comment type="subcellular location">
    <subcellularLocation>
        <location evidence="1">Cytoplasm</location>
    </subcellularLocation>
</comment>
<keyword evidence="5" id="KW-0862">Zinc</keyword>
<evidence type="ECO:0000313" key="10">
    <source>
        <dbReference type="Proteomes" id="UP000019335"/>
    </source>
</evidence>
<evidence type="ECO:0000259" key="7">
    <source>
        <dbReference type="PROSITE" id="PS50897"/>
    </source>
</evidence>
<evidence type="ECO:0000259" key="8">
    <source>
        <dbReference type="PROSITE" id="PS51867"/>
    </source>
</evidence>
<dbReference type="AlphaFoldDB" id="W7U877"/>
<dbReference type="PANTHER" id="PTHR12170">
    <property type="entry name" value="MACROPHAGE ERYTHROBLAST ATTACHER-RELATED"/>
    <property type="match status" value="1"/>
</dbReference>
<proteinExistence type="predicted"/>
<feature type="domain" description="CTLH" evidence="7">
    <location>
        <begin position="12"/>
        <end position="61"/>
    </location>
</feature>
<dbReference type="GO" id="GO:0043161">
    <property type="term" value="P:proteasome-mediated ubiquitin-dependent protein catabolic process"/>
    <property type="evidence" value="ECO:0007669"/>
    <property type="project" value="InterPro"/>
</dbReference>
<evidence type="ECO:0000256" key="6">
    <source>
        <dbReference type="PROSITE-ProRule" id="PRU01215"/>
    </source>
</evidence>
<dbReference type="EMBL" id="AZIL01000177">
    <property type="protein sequence ID" value="EWM29139.1"/>
    <property type="molecule type" value="Genomic_DNA"/>
</dbReference>
<dbReference type="PROSITE" id="PS51867">
    <property type="entry name" value="ZF_RING_GID"/>
    <property type="match status" value="1"/>
</dbReference>
<dbReference type="InterPro" id="IPR006595">
    <property type="entry name" value="CTLH_C"/>
</dbReference>
<dbReference type="OrthoDB" id="1933455at2759"/>
<dbReference type="SUPFAM" id="SSF57850">
    <property type="entry name" value="RING/U-box"/>
    <property type="match status" value="1"/>
</dbReference>
<name>W7U877_9STRA</name>
<dbReference type="Pfam" id="PF10607">
    <property type="entry name" value="CTLH"/>
    <property type="match status" value="1"/>
</dbReference>
<keyword evidence="4 6" id="KW-0863">Zinc-finger</keyword>
<evidence type="ECO:0000256" key="4">
    <source>
        <dbReference type="ARBA" id="ARBA00022771"/>
    </source>
</evidence>
<dbReference type="GO" id="GO:0061630">
    <property type="term" value="F:ubiquitin protein ligase activity"/>
    <property type="evidence" value="ECO:0007669"/>
    <property type="project" value="InterPro"/>
</dbReference>
<gene>
    <name evidence="9" type="ORF">Naga_100007g102</name>
</gene>
<evidence type="ECO:0000313" key="9">
    <source>
        <dbReference type="EMBL" id="EWM29139.1"/>
    </source>
</evidence>
<accession>W7U877</accession>
<feature type="domain" description="RING-Gid-type" evidence="8">
    <location>
        <begin position="211"/>
        <end position="284"/>
    </location>
</feature>
<evidence type="ECO:0000256" key="2">
    <source>
        <dbReference type="ARBA" id="ARBA00022490"/>
    </source>
</evidence>
<dbReference type="CDD" id="cd16659">
    <property type="entry name" value="RING-Ubox_Emp"/>
    <property type="match status" value="1"/>
</dbReference>
<comment type="caution">
    <text evidence="9">The sequence shown here is derived from an EMBL/GenBank/DDBJ whole genome shotgun (WGS) entry which is preliminary data.</text>
</comment>
<keyword evidence="3" id="KW-0479">Metal-binding</keyword>
<dbReference type="GO" id="GO:0005737">
    <property type="term" value="C:cytoplasm"/>
    <property type="evidence" value="ECO:0007669"/>
    <property type="project" value="UniProtKB-SubCell"/>
</dbReference>
<feature type="zinc finger region" description="RING-Gid-type" evidence="6">
    <location>
        <begin position="211"/>
        <end position="284"/>
    </location>
</feature>
<organism evidence="9 10">
    <name type="scientific">Nannochloropsis gaditana</name>
    <dbReference type="NCBI Taxonomy" id="72520"/>
    <lineage>
        <taxon>Eukaryota</taxon>
        <taxon>Sar</taxon>
        <taxon>Stramenopiles</taxon>
        <taxon>Ochrophyta</taxon>
        <taxon>Eustigmatophyceae</taxon>
        <taxon>Eustigmatales</taxon>
        <taxon>Monodopsidaceae</taxon>
        <taxon>Nannochloropsis</taxon>
    </lineage>
</organism>
<sequence>MNSLNDLLDVEQQLVEHRDCAGALAWCADHSSRLRRLGSPLEFKLHKQQFLEMVRQKDRLGALEYASQHFSPQNLQSSATSMAPRGSGIAFTNASANSGLSGEQLVEVQQAMATLALGDPEDCRVPDYSQLFAVERWQELGALFSAEARRCYGMTTKFTALEACIQAALTALKTPSCRRLERGEAMSGNAESQETYSCETTEQENNYNPDCPVCADPGRSLAVALPLSHCGNSYLTCACTGEAMDAANPPMLLPNGRVYSQRAVREHLTSSDGCGENRVTCPRTRDSFPLSKVRNIYVV</sequence>
<dbReference type="InterPro" id="IPR044063">
    <property type="entry name" value="ZF_RING_GID"/>
</dbReference>
<evidence type="ECO:0000256" key="1">
    <source>
        <dbReference type="ARBA" id="ARBA00004496"/>
    </source>
</evidence>
<dbReference type="GO" id="GO:0005634">
    <property type="term" value="C:nucleus"/>
    <property type="evidence" value="ECO:0007669"/>
    <property type="project" value="TreeGrafter"/>
</dbReference>
<dbReference type="GO" id="GO:0008270">
    <property type="term" value="F:zinc ion binding"/>
    <property type="evidence" value="ECO:0007669"/>
    <property type="project" value="UniProtKB-KW"/>
</dbReference>
<dbReference type="GO" id="GO:0034657">
    <property type="term" value="C:GID complex"/>
    <property type="evidence" value="ECO:0007669"/>
    <property type="project" value="TreeGrafter"/>
</dbReference>
<protein>
    <submittedName>
        <fullName evidence="9">Macrophage erythroblast attacher</fullName>
    </submittedName>
</protein>